<feature type="transmembrane region" description="Helical" evidence="1">
    <location>
        <begin position="7"/>
        <end position="29"/>
    </location>
</feature>
<reference evidence="3" key="1">
    <citation type="submission" date="2015-01" db="EMBL/GenBank/DDBJ databases">
        <title>Flavisolibacter sp./LCS9/ whole genome sequencing.</title>
        <authorList>
            <person name="Kim M.K."/>
            <person name="Srinivasan S."/>
            <person name="Lee J.-J."/>
        </authorList>
    </citation>
    <scope>NUCLEOTIDE SEQUENCE [LARGE SCALE GENOMIC DNA]</scope>
    <source>
        <strain evidence="3">LCS9</strain>
    </source>
</reference>
<dbReference type="OrthoDB" id="853672at2"/>
<keyword evidence="1" id="KW-0812">Transmembrane</keyword>
<feature type="transmembrane region" description="Helical" evidence="1">
    <location>
        <begin position="82"/>
        <end position="102"/>
    </location>
</feature>
<protein>
    <recommendedName>
        <fullName evidence="4">DUF2231 domain-containing protein</fullName>
    </recommendedName>
</protein>
<gene>
    <name evidence="2" type="ORF">SY85_18030</name>
</gene>
<dbReference type="STRING" id="1492898.SY85_18030"/>
<dbReference type="AlphaFoldDB" id="A0A172TYI8"/>
<keyword evidence="3" id="KW-1185">Reference proteome</keyword>
<evidence type="ECO:0008006" key="4">
    <source>
        <dbReference type="Google" id="ProtNLM"/>
    </source>
</evidence>
<name>A0A172TYI8_9BACT</name>
<reference evidence="2 3" key="2">
    <citation type="journal article" date="2016" name="Int. J. Syst. Evol. Microbiol.">
        <title>Flavisolibacter tropicus sp. nov., isolated from tropical soil.</title>
        <authorList>
            <person name="Lee J.J."/>
            <person name="Kang M.S."/>
            <person name="Kim G.S."/>
            <person name="Lee C.S."/>
            <person name="Lim S."/>
            <person name="Lee J."/>
            <person name="Roh S.H."/>
            <person name="Kang H."/>
            <person name="Ha J.M."/>
            <person name="Bae S."/>
            <person name="Jung H.Y."/>
            <person name="Kim M.K."/>
        </authorList>
    </citation>
    <scope>NUCLEOTIDE SEQUENCE [LARGE SCALE GENOMIC DNA]</scope>
    <source>
        <strain evidence="2 3">LCS9</strain>
    </source>
</reference>
<feature type="transmembrane region" description="Helical" evidence="1">
    <location>
        <begin position="41"/>
        <end position="61"/>
    </location>
</feature>
<dbReference type="KEGG" id="fla:SY85_18030"/>
<dbReference type="RefSeq" id="WP_066406271.1">
    <property type="nucleotide sequence ID" value="NZ_CP011390.1"/>
</dbReference>
<organism evidence="2 3">
    <name type="scientific">Flavisolibacter tropicus</name>
    <dbReference type="NCBI Taxonomy" id="1492898"/>
    <lineage>
        <taxon>Bacteria</taxon>
        <taxon>Pseudomonadati</taxon>
        <taxon>Bacteroidota</taxon>
        <taxon>Chitinophagia</taxon>
        <taxon>Chitinophagales</taxon>
        <taxon>Chitinophagaceae</taxon>
        <taxon>Flavisolibacter</taxon>
    </lineage>
</organism>
<accession>A0A172TYI8</accession>
<proteinExistence type="predicted"/>
<evidence type="ECO:0000313" key="3">
    <source>
        <dbReference type="Proteomes" id="UP000077177"/>
    </source>
</evidence>
<evidence type="ECO:0000313" key="2">
    <source>
        <dbReference type="EMBL" id="ANE52110.1"/>
    </source>
</evidence>
<sequence length="165" mass="17556">MNSVQMHLMLTHVPIILSITGLVMFIVALLIKNTTLTKTSYIIIVIAGVASLPVFFTGEGTEEAIERMPGVSEAIIEKHEEIAKLAMASIVAAGILALAALLSFQKTMVARVLKVVVLLLAIASSSLMAQTAHLGGQIRHTEIRNAAGGRDAQGLGKQQQDQDDD</sequence>
<evidence type="ECO:0000256" key="1">
    <source>
        <dbReference type="SAM" id="Phobius"/>
    </source>
</evidence>
<dbReference type="EMBL" id="CP011390">
    <property type="protein sequence ID" value="ANE52110.1"/>
    <property type="molecule type" value="Genomic_DNA"/>
</dbReference>
<dbReference type="Proteomes" id="UP000077177">
    <property type="component" value="Chromosome"/>
</dbReference>
<keyword evidence="1" id="KW-1133">Transmembrane helix</keyword>
<keyword evidence="1" id="KW-0472">Membrane</keyword>